<dbReference type="GO" id="GO:0016757">
    <property type="term" value="F:glycosyltransferase activity"/>
    <property type="evidence" value="ECO:0007669"/>
    <property type="project" value="UniProtKB-ARBA"/>
</dbReference>
<dbReference type="AlphaFoldDB" id="A0A6M0JWG2"/>
<evidence type="ECO:0000259" key="1">
    <source>
        <dbReference type="Pfam" id="PF13439"/>
    </source>
</evidence>
<dbReference type="SUPFAM" id="SSF53756">
    <property type="entry name" value="UDP-Glycosyltransferase/glycogen phosphorylase"/>
    <property type="match status" value="1"/>
</dbReference>
<dbReference type="Pfam" id="PF13692">
    <property type="entry name" value="Glyco_trans_1_4"/>
    <property type="match status" value="1"/>
</dbReference>
<dbReference type="PANTHER" id="PTHR12526:SF636">
    <property type="entry name" value="BLL3647 PROTEIN"/>
    <property type="match status" value="1"/>
</dbReference>
<evidence type="ECO:0000313" key="3">
    <source>
        <dbReference type="Proteomes" id="UP000483379"/>
    </source>
</evidence>
<keyword evidence="3" id="KW-1185">Reference proteome</keyword>
<gene>
    <name evidence="2" type="ORF">G3446_08035</name>
</gene>
<evidence type="ECO:0000313" key="2">
    <source>
        <dbReference type="EMBL" id="NEV61838.1"/>
    </source>
</evidence>
<dbReference type="RefSeq" id="WP_164452314.1">
    <property type="nucleotide sequence ID" value="NZ_JAAIJQ010000018.1"/>
</dbReference>
<dbReference type="CDD" id="cd03801">
    <property type="entry name" value="GT4_PimA-like"/>
    <property type="match status" value="1"/>
</dbReference>
<dbReference type="Pfam" id="PF13439">
    <property type="entry name" value="Glyco_transf_4"/>
    <property type="match status" value="1"/>
</dbReference>
<dbReference type="Gene3D" id="3.40.50.2000">
    <property type="entry name" value="Glycogen Phosphorylase B"/>
    <property type="match status" value="2"/>
</dbReference>
<sequence length="367" mass="38451">MTRPRLDVVIPGDLDTPTGGYAYARRIIAGLSAKGWLVEVHALAASFPRPAAADLAEAERMLRQIRAGRTVVIDGLALGAMPAVAEALADRLDLIALIHHPLALETGLAPAEAERLRRSERQALGLVRKVIVTSASTARALAAYGVGSEELAVVEPGNDPAPLAPGSRGPGLHLLSVASLTPRKGHALLFEALSRLRDLPWRLTCVGSRTRAPDHAQALEAAIARFGLDERIRLTGELEQCALEAEYAAADAFVLASYHEGYGMVLAEALARGLPVVSTTAGAIPETLPETAGLLVPPGDAEALTAGLRRLIQDDALRDALAAGARAARAELSTWDDACEAFAAAVRQQGGMHGSQTQAPFQPGVSE</sequence>
<name>A0A6M0JWG2_9GAMM</name>
<protein>
    <submittedName>
        <fullName evidence="2">Glycosyltransferase family 4 protein</fullName>
    </submittedName>
</protein>
<organism evidence="2 3">
    <name type="scientific">Thiorhodococcus minor</name>
    <dbReference type="NCBI Taxonomy" id="57489"/>
    <lineage>
        <taxon>Bacteria</taxon>
        <taxon>Pseudomonadati</taxon>
        <taxon>Pseudomonadota</taxon>
        <taxon>Gammaproteobacteria</taxon>
        <taxon>Chromatiales</taxon>
        <taxon>Chromatiaceae</taxon>
        <taxon>Thiorhodococcus</taxon>
    </lineage>
</organism>
<dbReference type="Proteomes" id="UP000483379">
    <property type="component" value="Unassembled WGS sequence"/>
</dbReference>
<feature type="domain" description="Glycosyltransferase subfamily 4-like N-terminal" evidence="1">
    <location>
        <begin position="31"/>
        <end position="160"/>
    </location>
</feature>
<reference evidence="2 3" key="1">
    <citation type="submission" date="2020-02" db="EMBL/GenBank/DDBJ databases">
        <title>Genome sequences of Thiorhodococcus mannitoliphagus and Thiorhodococcus minor, purple sulfur photosynthetic bacteria in the gammaproteobacterial family, Chromatiaceae.</title>
        <authorList>
            <person name="Aviles F.A."/>
            <person name="Meyer T.E."/>
            <person name="Kyndt J.A."/>
        </authorList>
    </citation>
    <scope>NUCLEOTIDE SEQUENCE [LARGE SCALE GENOMIC DNA]</scope>
    <source>
        <strain evidence="2 3">DSM 11518</strain>
    </source>
</reference>
<accession>A0A6M0JWG2</accession>
<proteinExistence type="predicted"/>
<dbReference type="EMBL" id="JAAIJQ010000018">
    <property type="protein sequence ID" value="NEV61838.1"/>
    <property type="molecule type" value="Genomic_DNA"/>
</dbReference>
<keyword evidence="2" id="KW-0808">Transferase</keyword>
<comment type="caution">
    <text evidence="2">The sequence shown here is derived from an EMBL/GenBank/DDBJ whole genome shotgun (WGS) entry which is preliminary data.</text>
</comment>
<dbReference type="InterPro" id="IPR028098">
    <property type="entry name" value="Glyco_trans_4-like_N"/>
</dbReference>
<dbReference type="PANTHER" id="PTHR12526">
    <property type="entry name" value="GLYCOSYLTRANSFERASE"/>
    <property type="match status" value="1"/>
</dbReference>